<comment type="caution">
    <text evidence="2">The sequence shown here is derived from an EMBL/GenBank/DDBJ whole genome shotgun (WGS) entry which is preliminary data.</text>
</comment>
<evidence type="ECO:0000313" key="3">
    <source>
        <dbReference type="Proteomes" id="UP000215590"/>
    </source>
</evidence>
<organism evidence="2 3">
    <name type="scientific">Brucella thiophenivorans</name>
    <dbReference type="NCBI Taxonomy" id="571255"/>
    <lineage>
        <taxon>Bacteria</taxon>
        <taxon>Pseudomonadati</taxon>
        <taxon>Pseudomonadota</taxon>
        <taxon>Alphaproteobacteria</taxon>
        <taxon>Hyphomicrobiales</taxon>
        <taxon>Brucellaceae</taxon>
        <taxon>Brucella/Ochrobactrum group</taxon>
        <taxon>Brucella</taxon>
    </lineage>
</organism>
<evidence type="ECO:0000256" key="1">
    <source>
        <dbReference type="SAM" id="MobiDB-lite"/>
    </source>
</evidence>
<gene>
    <name evidence="2" type="ORF">CEV31_4316</name>
</gene>
<accession>A0A256FRV6</accession>
<protein>
    <submittedName>
        <fullName evidence="2">Uncharacterized protein</fullName>
    </submittedName>
</protein>
<dbReference type="Proteomes" id="UP000215590">
    <property type="component" value="Unassembled WGS sequence"/>
</dbReference>
<keyword evidence="3" id="KW-1185">Reference proteome</keyword>
<dbReference type="EMBL" id="NNRJ01000031">
    <property type="protein sequence ID" value="OYR17589.1"/>
    <property type="molecule type" value="Genomic_DNA"/>
</dbReference>
<feature type="compositionally biased region" description="Polar residues" evidence="1">
    <location>
        <begin position="56"/>
        <end position="67"/>
    </location>
</feature>
<name>A0A256FRV6_9HYPH</name>
<sequence>MHSALPAAFELRDCAQPLLKDLHHENFIRILPTIRTPLTPVYQPPNHETDRKRSVSVRTNSITSAYR</sequence>
<proteinExistence type="predicted"/>
<reference evidence="2 3" key="1">
    <citation type="submission" date="2017-07" db="EMBL/GenBank/DDBJ databases">
        <title>Phylogenetic study on the rhizospheric bacterium Ochrobactrum sp. A44.</title>
        <authorList>
            <person name="Krzyzanowska D.M."/>
            <person name="Ossowicki A."/>
            <person name="Rajewska M."/>
            <person name="Maciag T."/>
            <person name="Kaczynski Z."/>
            <person name="Czerwicka M."/>
            <person name="Jafra S."/>
        </authorList>
    </citation>
    <scope>NUCLEOTIDE SEQUENCE [LARGE SCALE GENOMIC DNA]</scope>
    <source>
        <strain evidence="2 3">DSM 7216</strain>
    </source>
</reference>
<evidence type="ECO:0000313" key="2">
    <source>
        <dbReference type="EMBL" id="OYR17589.1"/>
    </source>
</evidence>
<feature type="region of interest" description="Disordered" evidence="1">
    <location>
        <begin position="38"/>
        <end position="67"/>
    </location>
</feature>
<dbReference type="AlphaFoldDB" id="A0A256FRV6"/>